<proteinExistence type="predicted"/>
<comment type="caution">
    <text evidence="2">The sequence shown here is derived from an EMBL/GenBank/DDBJ whole genome shotgun (WGS) entry which is preliminary data.</text>
</comment>
<dbReference type="InterPro" id="IPR009003">
    <property type="entry name" value="Peptidase_S1_PA"/>
</dbReference>
<protein>
    <submittedName>
        <fullName evidence="2">Trypsin-like peptidase domain-containing protein</fullName>
    </submittedName>
</protein>
<evidence type="ECO:0000313" key="3">
    <source>
        <dbReference type="Proteomes" id="UP000476055"/>
    </source>
</evidence>
<feature type="signal peptide" evidence="1">
    <location>
        <begin position="1"/>
        <end position="30"/>
    </location>
</feature>
<feature type="chain" id="PRO_5026993226" evidence="1">
    <location>
        <begin position="31"/>
        <end position="256"/>
    </location>
</feature>
<dbReference type="Pfam" id="PF13365">
    <property type="entry name" value="Trypsin_2"/>
    <property type="match status" value="1"/>
</dbReference>
<dbReference type="PROSITE" id="PS51257">
    <property type="entry name" value="PROKAR_LIPOPROTEIN"/>
    <property type="match status" value="1"/>
</dbReference>
<dbReference type="Proteomes" id="UP000476055">
    <property type="component" value="Unassembled WGS sequence"/>
</dbReference>
<dbReference type="Gene3D" id="2.40.10.120">
    <property type="match status" value="1"/>
</dbReference>
<reference evidence="2 3" key="1">
    <citation type="submission" date="2019-08" db="EMBL/GenBank/DDBJ databases">
        <title>In-depth cultivation of the pig gut microbiome towards novel bacterial diversity and tailored functional studies.</title>
        <authorList>
            <person name="Wylensek D."/>
            <person name="Hitch T.C.A."/>
            <person name="Clavel T."/>
        </authorList>
    </citation>
    <scope>NUCLEOTIDE SEQUENCE [LARGE SCALE GENOMIC DNA]</scope>
    <source>
        <strain evidence="2 3">WCA3-601-WT-6H</strain>
    </source>
</reference>
<keyword evidence="3" id="KW-1185">Reference proteome</keyword>
<dbReference type="AlphaFoldDB" id="A0A6L5YGU8"/>
<dbReference type="EMBL" id="VUMU01000001">
    <property type="protein sequence ID" value="MST56892.1"/>
    <property type="molecule type" value="Genomic_DNA"/>
</dbReference>
<name>A0A6L5YGU8_9FIRM</name>
<evidence type="ECO:0000256" key="1">
    <source>
        <dbReference type="SAM" id="SignalP"/>
    </source>
</evidence>
<organism evidence="2 3">
    <name type="scientific">Waltera intestinalis</name>
    <dbReference type="NCBI Taxonomy" id="2606635"/>
    <lineage>
        <taxon>Bacteria</taxon>
        <taxon>Bacillati</taxon>
        <taxon>Bacillota</taxon>
        <taxon>Clostridia</taxon>
        <taxon>Lachnospirales</taxon>
        <taxon>Lachnospiraceae</taxon>
        <taxon>Waltera</taxon>
    </lineage>
</organism>
<accession>A0A6L5YGU8</accession>
<keyword evidence="1" id="KW-0732">Signal</keyword>
<sequence length="256" mass="28223">MRSVFYLQEGYMRKIIIILCCVLVFTGCGAAPQQNTVTDTEVPSGTEEILPDLSGIEMPDEIPQELTETDLRIMRSIVKVQAGDLYGSGVIYDADEESVLILTAGHVLDQNTGEILVTFPDDTQDRAALRAIAVNSDLAFLRVDKTELDPDGEYPTVATDRERFDQLEVYEDVWMYGGDNTKPIYAFVVNPWIYVEDFEQYMLLLQGLPEPGMSGGGAFTEDGVFLGILCGADEEGKVAVVPYSIIESERAGLDNP</sequence>
<evidence type="ECO:0000313" key="2">
    <source>
        <dbReference type="EMBL" id="MST56892.1"/>
    </source>
</evidence>
<gene>
    <name evidence="2" type="ORF">FYJ59_01285</name>
</gene>
<dbReference type="SUPFAM" id="SSF50494">
    <property type="entry name" value="Trypsin-like serine proteases"/>
    <property type="match status" value="1"/>
</dbReference>